<evidence type="ECO:0000313" key="2">
    <source>
        <dbReference type="Proteomes" id="UP001493153"/>
    </source>
</evidence>
<name>A0ABZ2PRS4_9BURK</name>
<dbReference type="EMBL" id="CP062175">
    <property type="protein sequence ID" value="WXK37809.1"/>
    <property type="molecule type" value="Genomic_DNA"/>
</dbReference>
<gene>
    <name evidence="1" type="ORF">IHE29_00130</name>
</gene>
<organism evidence="1 2">
    <name type="scientific">Mycetohabitans rhizoxinica</name>
    <dbReference type="NCBI Taxonomy" id="412963"/>
    <lineage>
        <taxon>Bacteria</taxon>
        <taxon>Pseudomonadati</taxon>
        <taxon>Pseudomonadota</taxon>
        <taxon>Betaproteobacteria</taxon>
        <taxon>Burkholderiales</taxon>
        <taxon>Burkholderiaceae</taxon>
        <taxon>Mycetohabitans</taxon>
    </lineage>
</organism>
<dbReference type="RefSeq" id="WP_237071566.1">
    <property type="nucleotide sequence ID" value="NZ_CP062173.1"/>
</dbReference>
<proteinExistence type="predicted"/>
<protein>
    <submittedName>
        <fullName evidence="1">Uncharacterized protein</fullName>
    </submittedName>
</protein>
<accession>A0ABZ2PRS4</accession>
<dbReference type="Proteomes" id="UP001493153">
    <property type="component" value="Plasmid megaplasmid"/>
</dbReference>
<sequence>MAIQALTCRVLSAWLDYPSVALVDSVPDTVAALDADPGLDPDIRVALWRFADYLLSRSLLELEAETVRCSSN</sequence>
<reference evidence="1 2" key="1">
    <citation type="submission" date="2020-09" db="EMBL/GenBank/DDBJ databases">
        <title>Genome sequences of Mycetohabitans spp.</title>
        <authorList>
            <person name="Carter M.E."/>
            <person name="Carpenter S.C.D."/>
            <person name="Bogdanove A.J."/>
        </authorList>
    </citation>
    <scope>NUCLEOTIDE SEQUENCE [LARGE SCALE GENOMIC DNA]</scope>
    <source>
        <strain evidence="1 2">B12</strain>
        <plasmid evidence="1 2">megaplasmid</plasmid>
    </source>
</reference>
<evidence type="ECO:0000313" key="1">
    <source>
        <dbReference type="EMBL" id="WXK37809.1"/>
    </source>
</evidence>
<keyword evidence="2" id="KW-1185">Reference proteome</keyword>
<keyword evidence="1" id="KW-0614">Plasmid</keyword>
<geneLocation type="plasmid" evidence="1 2">
    <name>megaplasmid</name>
</geneLocation>